<dbReference type="PROSITE" id="PS51257">
    <property type="entry name" value="PROKAR_LIPOPROTEIN"/>
    <property type="match status" value="1"/>
</dbReference>
<keyword evidence="2" id="KW-0732">Signal</keyword>
<feature type="signal peptide" evidence="2">
    <location>
        <begin position="1"/>
        <end position="23"/>
    </location>
</feature>
<evidence type="ECO:0000313" key="4">
    <source>
        <dbReference type="Proteomes" id="UP000040453"/>
    </source>
</evidence>
<feature type="region of interest" description="Disordered" evidence="1">
    <location>
        <begin position="28"/>
        <end position="103"/>
    </location>
</feature>
<evidence type="ECO:0000256" key="2">
    <source>
        <dbReference type="SAM" id="SignalP"/>
    </source>
</evidence>
<reference evidence="3 4" key="1">
    <citation type="submission" date="2014-11" db="EMBL/GenBank/DDBJ databases">
        <authorList>
            <person name="Urmite Genomes Urmite Genomes"/>
        </authorList>
    </citation>
    <scope>NUCLEOTIDE SEQUENCE [LARGE SCALE GENOMIC DNA]</scope>
    <source>
        <strain evidence="3 4">Oc5</strain>
    </source>
</reference>
<proteinExistence type="predicted"/>
<evidence type="ECO:0000256" key="1">
    <source>
        <dbReference type="SAM" id="MobiDB-lite"/>
    </source>
</evidence>
<feature type="chain" id="PRO_5038857266" description="DUF4362 domain-containing protein" evidence="2">
    <location>
        <begin position="24"/>
        <end position="223"/>
    </location>
</feature>
<organism evidence="3 4">
    <name type="scientific">Oceanobacillus oncorhynchi</name>
    <dbReference type="NCBI Taxonomy" id="545501"/>
    <lineage>
        <taxon>Bacteria</taxon>
        <taxon>Bacillati</taxon>
        <taxon>Bacillota</taxon>
        <taxon>Bacilli</taxon>
        <taxon>Bacillales</taxon>
        <taxon>Bacillaceae</taxon>
        <taxon>Oceanobacillus</taxon>
    </lineage>
</organism>
<accession>A0A0A1MAK4</accession>
<evidence type="ECO:0008006" key="5">
    <source>
        <dbReference type="Google" id="ProtNLM"/>
    </source>
</evidence>
<keyword evidence="4" id="KW-1185">Reference proteome</keyword>
<dbReference type="RefSeq" id="WP_042532127.1">
    <property type="nucleotide sequence ID" value="NZ_CAXOIH010000014.1"/>
</dbReference>
<dbReference type="Proteomes" id="UP000040453">
    <property type="component" value="Unassembled WGS sequence"/>
</dbReference>
<dbReference type="OrthoDB" id="2427015at2"/>
<evidence type="ECO:0000313" key="3">
    <source>
        <dbReference type="EMBL" id="CEI82360.1"/>
    </source>
</evidence>
<protein>
    <recommendedName>
        <fullName evidence="5">DUF4362 domain-containing protein</fullName>
    </recommendedName>
</protein>
<sequence>MKNNTKFLMGMLAFVFVILTACGNVTEDSDAESNRLSSDNDVMQNENDNLPGQESTQDSSPIDPETETDSFSDWKGKSQDESAEEQSQEEPLEEYVPNEDDVVYKNNELKNKDILEAFMETAGENGQDNESEIRVVKDEGTQGVLIYDLKSGYEESVDQAWIMVYSDLSHYRASDDEVQDVFNTNQQCGYMSKDEIEGKYKLHECRTHWEYRLLPTGEDNEME</sequence>
<gene>
    <name evidence="3" type="ORF">BN997_02223</name>
</gene>
<feature type="compositionally biased region" description="Polar residues" evidence="1">
    <location>
        <begin position="34"/>
        <end position="60"/>
    </location>
</feature>
<feature type="compositionally biased region" description="Acidic residues" evidence="1">
    <location>
        <begin position="81"/>
        <end position="101"/>
    </location>
</feature>
<dbReference type="EMBL" id="CDGG01000001">
    <property type="protein sequence ID" value="CEI82360.1"/>
    <property type="molecule type" value="Genomic_DNA"/>
</dbReference>
<name>A0A0A1MAK4_9BACI</name>
<dbReference type="AlphaFoldDB" id="A0A0A1MAK4"/>